<organism evidence="7 8">
    <name type="scientific">Laetiporus sulphureus 93-53</name>
    <dbReference type="NCBI Taxonomy" id="1314785"/>
    <lineage>
        <taxon>Eukaryota</taxon>
        <taxon>Fungi</taxon>
        <taxon>Dikarya</taxon>
        <taxon>Basidiomycota</taxon>
        <taxon>Agaricomycotina</taxon>
        <taxon>Agaricomycetes</taxon>
        <taxon>Polyporales</taxon>
        <taxon>Laetiporus</taxon>
    </lineage>
</organism>
<evidence type="ECO:0000256" key="3">
    <source>
        <dbReference type="ARBA" id="ARBA00022692"/>
    </source>
</evidence>
<dbReference type="EMBL" id="KV427613">
    <property type="protein sequence ID" value="KZT09026.1"/>
    <property type="molecule type" value="Genomic_DNA"/>
</dbReference>
<accession>A0A165FIM0</accession>
<dbReference type="GO" id="GO:0008250">
    <property type="term" value="C:oligosaccharyltransferase complex"/>
    <property type="evidence" value="ECO:0007669"/>
    <property type="project" value="UniProtKB-UniRule"/>
</dbReference>
<proteinExistence type="inferred from homology"/>
<dbReference type="Proteomes" id="UP000076871">
    <property type="component" value="Unassembled WGS sequence"/>
</dbReference>
<keyword evidence="8" id="KW-1185">Reference proteome</keyword>
<gene>
    <name evidence="7" type="ORF">LAESUDRAFT_757202</name>
</gene>
<evidence type="ECO:0000313" key="8">
    <source>
        <dbReference type="Proteomes" id="UP000076871"/>
    </source>
</evidence>
<keyword evidence="3 6" id="KW-0812">Transmembrane</keyword>
<reference evidence="7 8" key="1">
    <citation type="journal article" date="2016" name="Mol. Biol. Evol.">
        <title>Comparative Genomics of Early-Diverging Mushroom-Forming Fungi Provides Insights into the Origins of Lignocellulose Decay Capabilities.</title>
        <authorList>
            <person name="Nagy L.G."/>
            <person name="Riley R."/>
            <person name="Tritt A."/>
            <person name="Adam C."/>
            <person name="Daum C."/>
            <person name="Floudas D."/>
            <person name="Sun H."/>
            <person name="Yadav J.S."/>
            <person name="Pangilinan J."/>
            <person name="Larsson K.H."/>
            <person name="Matsuura K."/>
            <person name="Barry K."/>
            <person name="Labutti K."/>
            <person name="Kuo R."/>
            <person name="Ohm R.A."/>
            <person name="Bhattacharya S.S."/>
            <person name="Shirouzu T."/>
            <person name="Yoshinaga Y."/>
            <person name="Martin F.M."/>
            <person name="Grigoriev I.V."/>
            <person name="Hibbett D.S."/>
        </authorList>
    </citation>
    <scope>NUCLEOTIDE SEQUENCE [LARGE SCALE GENOMIC DNA]</scope>
    <source>
        <strain evidence="7 8">93-53</strain>
    </source>
</reference>
<dbReference type="Pfam" id="PF05251">
    <property type="entry name" value="Ost5"/>
    <property type="match status" value="1"/>
</dbReference>
<comment type="similarity">
    <text evidence="2 6">Belongs to the OST5 family.</text>
</comment>
<dbReference type="OrthoDB" id="2503643at2759"/>
<name>A0A165FIM0_9APHY</name>
<evidence type="ECO:0000256" key="1">
    <source>
        <dbReference type="ARBA" id="ARBA00004141"/>
    </source>
</evidence>
<comment type="subcellular location">
    <subcellularLocation>
        <location evidence="1 6">Membrane</location>
        <topology evidence="1 6">Multi-pass membrane protein</topology>
    </subcellularLocation>
</comment>
<keyword evidence="4 6" id="KW-1133">Transmembrane helix</keyword>
<keyword evidence="5 6" id="KW-0472">Membrane</keyword>
<evidence type="ECO:0000256" key="4">
    <source>
        <dbReference type="ARBA" id="ARBA00022989"/>
    </source>
</evidence>
<evidence type="ECO:0000313" key="7">
    <source>
        <dbReference type="EMBL" id="KZT09026.1"/>
    </source>
</evidence>
<dbReference type="InParanoid" id="A0A165FIM0"/>
<feature type="transmembrane region" description="Helical" evidence="6">
    <location>
        <begin position="117"/>
        <end position="141"/>
    </location>
</feature>
<dbReference type="GeneID" id="63829301"/>
<dbReference type="AlphaFoldDB" id="A0A165FIM0"/>
<dbReference type="GO" id="GO:0006487">
    <property type="term" value="P:protein N-linked glycosylation"/>
    <property type="evidence" value="ECO:0007669"/>
    <property type="project" value="UniProtKB-UniRule"/>
</dbReference>
<sequence length="142" mass="14889">MSRYALYLGLAGVQTRYRRGDGGLEKRTTGGGELIWALMTRVCLPRTSASESTSAATALAPTAMQSLAEQHRLLPAFAPAVPVSALPIIALVLLTATFVLAFYFSTLPNDKIPVREAAVASLASILGGFGIVALFCTAGVYV</sequence>
<evidence type="ECO:0000256" key="5">
    <source>
        <dbReference type="ARBA" id="ARBA00023136"/>
    </source>
</evidence>
<evidence type="ECO:0000256" key="6">
    <source>
        <dbReference type="RuleBase" id="RU367008"/>
    </source>
</evidence>
<dbReference type="STRING" id="1314785.A0A165FIM0"/>
<comment type="function">
    <text evidence="6">Subunit of the oligosaccharyl transferase (OST) complex that catalyzes the initial transfer of a defined glycan (Glc(3)Man(9)GlcNAc(2) in eukaryotes) from the lipid carrier dolichol-pyrophosphate to an asparagine residue within an Asn-X-Ser/Thr consensus motif in nascent polypeptide chains, the first step in protein N-glycosylation. N-glycosylation occurs cotranslationally and the complex associates with the Sec61 complex at the channel-forming translocon complex that mediates protein translocation across the endoplasmic reticulum (ER). All subunits are required for a maximal enzyme activity.</text>
</comment>
<evidence type="ECO:0000256" key="2">
    <source>
        <dbReference type="ARBA" id="ARBA00009825"/>
    </source>
</evidence>
<comment type="subunit">
    <text evidence="6">Component of the oligosaccharyltransferase (OST) complex.</text>
</comment>
<protein>
    <recommendedName>
        <fullName evidence="6">Dolichyl-diphosphooligosaccharide-protein glycosyltransferase subunit OST5</fullName>
    </recommendedName>
</protein>
<dbReference type="RefSeq" id="XP_040766766.1">
    <property type="nucleotide sequence ID" value="XM_040912273.1"/>
</dbReference>
<feature type="transmembrane region" description="Helical" evidence="6">
    <location>
        <begin position="83"/>
        <end position="105"/>
    </location>
</feature>
<dbReference type="InterPro" id="IPR007915">
    <property type="entry name" value="TMEM258/Ost5"/>
</dbReference>